<reference evidence="3" key="1">
    <citation type="journal article" date="2013" name="Genome Announc.">
        <title>Draft genome sequence of the basidiomycetous yeast-like fungus Pseudozyma hubeiensis SY62, which produces an abundant amount of the biosurfactant mannosylerythritol lipids.</title>
        <authorList>
            <person name="Konishi M."/>
            <person name="Hatada Y."/>
            <person name="Horiuchi J."/>
        </authorList>
    </citation>
    <scope>NUCLEOTIDE SEQUENCE [LARGE SCALE GENOMIC DNA]</scope>
    <source>
        <strain evidence="3">SY62</strain>
    </source>
</reference>
<dbReference type="Proteomes" id="UP000014071">
    <property type="component" value="Unassembled WGS sequence"/>
</dbReference>
<evidence type="ECO:0000313" key="2">
    <source>
        <dbReference type="EMBL" id="GAC93673.1"/>
    </source>
</evidence>
<dbReference type="HOGENOM" id="CLU_2559281_0_0_1"/>
<name>R9NY47_PSEHS</name>
<proteinExistence type="predicted"/>
<gene>
    <name evidence="2" type="ORF">PHSY_001238</name>
</gene>
<feature type="region of interest" description="Disordered" evidence="1">
    <location>
        <begin position="1"/>
        <end position="22"/>
    </location>
</feature>
<evidence type="ECO:0000256" key="1">
    <source>
        <dbReference type="SAM" id="MobiDB-lite"/>
    </source>
</evidence>
<dbReference type="RefSeq" id="XP_012187260.1">
    <property type="nucleotide sequence ID" value="XM_012331870.1"/>
</dbReference>
<accession>R9NY47</accession>
<organism evidence="2 3">
    <name type="scientific">Pseudozyma hubeiensis (strain SY62)</name>
    <name type="common">Yeast</name>
    <dbReference type="NCBI Taxonomy" id="1305764"/>
    <lineage>
        <taxon>Eukaryota</taxon>
        <taxon>Fungi</taxon>
        <taxon>Dikarya</taxon>
        <taxon>Basidiomycota</taxon>
        <taxon>Ustilaginomycotina</taxon>
        <taxon>Ustilaginomycetes</taxon>
        <taxon>Ustilaginales</taxon>
        <taxon>Ustilaginaceae</taxon>
        <taxon>Pseudozyma</taxon>
    </lineage>
</organism>
<evidence type="ECO:0000313" key="3">
    <source>
        <dbReference type="Proteomes" id="UP000014071"/>
    </source>
</evidence>
<sequence>MRGKCGNKGCGPKTKTRSSTAVYGRLRSSLSESILQSSGGLCQCSLGLLSRRFDTLQSGAAIALRQERPTELDPDDAGIRRS</sequence>
<keyword evidence="3" id="KW-1185">Reference proteome</keyword>
<dbReference type="EMBL" id="DF238778">
    <property type="protein sequence ID" value="GAC93673.1"/>
    <property type="molecule type" value="Genomic_DNA"/>
</dbReference>
<dbReference type="GeneID" id="24106539"/>
<dbReference type="AlphaFoldDB" id="R9NY47"/>
<protein>
    <submittedName>
        <fullName evidence="2">Uncharacterized protein</fullName>
    </submittedName>
</protein>